<feature type="region of interest" description="Disordered" evidence="13">
    <location>
        <begin position="898"/>
        <end position="919"/>
    </location>
</feature>
<evidence type="ECO:0000256" key="5">
    <source>
        <dbReference type="ARBA" id="ARBA00022882"/>
    </source>
</evidence>
<evidence type="ECO:0000256" key="13">
    <source>
        <dbReference type="SAM" id="MobiDB-lite"/>
    </source>
</evidence>
<keyword evidence="4" id="KW-0677">Repeat</keyword>
<keyword evidence="10" id="KW-0869">Chloride channel</keyword>
<evidence type="ECO:0000256" key="9">
    <source>
        <dbReference type="ARBA" id="ARBA00023136"/>
    </source>
</evidence>
<feature type="region of interest" description="Disordered" evidence="13">
    <location>
        <begin position="725"/>
        <end position="769"/>
    </location>
</feature>
<keyword evidence="9 14" id="KW-0472">Membrane</keyword>
<evidence type="ECO:0000256" key="6">
    <source>
        <dbReference type="ARBA" id="ARBA00022989"/>
    </source>
</evidence>
<keyword evidence="6 14" id="KW-1133">Transmembrane helix</keyword>
<dbReference type="EMBL" id="VXAS01018202">
    <property type="protein sequence ID" value="NXL23390.1"/>
    <property type="molecule type" value="Genomic_DNA"/>
</dbReference>
<evidence type="ECO:0000256" key="14">
    <source>
        <dbReference type="SAM" id="Phobius"/>
    </source>
</evidence>
<dbReference type="Gene3D" id="1.10.3080.10">
    <property type="entry name" value="Clc chloride channel"/>
    <property type="match status" value="1"/>
</dbReference>
<evidence type="ECO:0000256" key="2">
    <source>
        <dbReference type="ARBA" id="ARBA00022448"/>
    </source>
</evidence>
<dbReference type="InterPro" id="IPR046342">
    <property type="entry name" value="CBS_dom_sf"/>
</dbReference>
<feature type="transmembrane region" description="Helical" evidence="14">
    <location>
        <begin position="545"/>
        <end position="568"/>
    </location>
</feature>
<gene>
    <name evidence="15" type="primary">Clcn1</name>
    <name evidence="15" type="ORF">SETKIR_R06036</name>
</gene>
<dbReference type="PRINTS" id="PR00762">
    <property type="entry name" value="CLCHANNEL"/>
</dbReference>
<evidence type="ECO:0000256" key="4">
    <source>
        <dbReference type="ARBA" id="ARBA00022737"/>
    </source>
</evidence>
<feature type="transmembrane region" description="Helical" evidence="14">
    <location>
        <begin position="132"/>
        <end position="153"/>
    </location>
</feature>
<feature type="region of interest" description="Disordered" evidence="13">
    <location>
        <begin position="931"/>
        <end position="966"/>
    </location>
</feature>
<dbReference type="PANTHER" id="PTHR45720">
    <property type="entry name" value="CHLORIDE CHANNEL PROTEIN 2"/>
    <property type="match status" value="1"/>
</dbReference>
<dbReference type="FunFam" id="3.10.580.10:FF:000027">
    <property type="entry name" value="Chloride channel protein"/>
    <property type="match status" value="1"/>
</dbReference>
<dbReference type="Proteomes" id="UP000550059">
    <property type="component" value="Unassembled WGS sequence"/>
</dbReference>
<feature type="transmembrane region" description="Helical" evidence="14">
    <location>
        <begin position="173"/>
        <end position="196"/>
    </location>
</feature>
<keyword evidence="3 14" id="KW-0812">Transmembrane</keyword>
<comment type="subcellular location">
    <subcellularLocation>
        <location evidence="1">Membrane</location>
        <topology evidence="1">Multi-pass membrane protein</topology>
    </subcellularLocation>
</comment>
<keyword evidence="16" id="KW-1185">Reference proteome</keyword>
<evidence type="ECO:0000256" key="3">
    <source>
        <dbReference type="ARBA" id="ARBA00022692"/>
    </source>
</evidence>
<protein>
    <submittedName>
        <fullName evidence="15">CLCN1 protein</fullName>
    </submittedName>
</protein>
<dbReference type="FunFam" id="1.10.3080.10:FF:000003">
    <property type="entry name" value="Chloride channel 2"/>
    <property type="match status" value="1"/>
</dbReference>
<name>A0A7L0R0Q1_SETKR</name>
<dbReference type="InterPro" id="IPR050970">
    <property type="entry name" value="Cl_channel_volt-gated"/>
</dbReference>
<dbReference type="GO" id="GO:0005886">
    <property type="term" value="C:plasma membrane"/>
    <property type="evidence" value="ECO:0007669"/>
    <property type="project" value="TreeGrafter"/>
</dbReference>
<dbReference type="Gene3D" id="3.10.580.10">
    <property type="entry name" value="CBS-domain"/>
    <property type="match status" value="2"/>
</dbReference>
<feature type="transmembrane region" description="Helical" evidence="14">
    <location>
        <begin position="408"/>
        <end position="429"/>
    </location>
</feature>
<dbReference type="InterPro" id="IPR001807">
    <property type="entry name" value="ClC"/>
</dbReference>
<dbReference type="GO" id="GO:0005247">
    <property type="term" value="F:voltage-gated chloride channel activity"/>
    <property type="evidence" value="ECO:0007669"/>
    <property type="project" value="TreeGrafter"/>
</dbReference>
<accession>A0A7L0R0Q1</accession>
<dbReference type="AlphaFoldDB" id="A0A7L0R0Q1"/>
<sequence length="1005" mass="111651">MESSESKTEDPSWKPALWGGTPQYDYVCFEKCTRYGIPLEAGHEAGPTGDDLRSPENSLSYSQLYGRYTDQITDNISDKEAAKLLKKQAQRNNGRPLKRDSQVQIKEEHYSKCQDCAKRIQKYVTKKLGEDWIFLVLLGLVMALVSWGVDYASAKTVQAYKWIYGALHPNVPLQYAVWVAVPLGLILFAASFCHFVSPQAVGSGIPELKTIMRGVVLKEYLTLKAFVAKVVALTAGLGSGMPVGKEGPFVHIASICAVVLSKFMSIFCGVYEQPYYYTDVLTVGCAVGVGCCFGTPLGGKWLLWVLFSIEVTSTYFAVRNYWRGFFAATFSAFMFRVLAVWNKDAVTITALFRTNFRMDFPFDLQELPAFAIIGICSGFLGAFFVYLNRQVVLGIRRHKALSQFLTKYRLIYPAVITFCIASVTFPHGFGQFMAGELMPREAISTLFDNYTWIKHSGDTQILGKSAAWIHPKVSVFVTILLFFLVKFCMAVIATTMPIPCGGFMPVFVLGAAFGRLIGEIMASLFPNGILFDDILYQILPGGYAVIGAAALTGAVSHTVSTAVICFELTGQISHILPMMVAVILANMVAQSLQPSLYDSIIQVKKLPYLPDLGWNHISKYNIFVEDIMVQDVKFVSSNCKYRDLQEVLQSTTVKSLPLVDSPESMILLGSVERSELQALLQAHISPERRRLLNRERQQKLNEAPYDGPWANLPKLKHESFAYVDEDEDVEEKGELPRPPSPTPSYPEEPNGPTSPLKQMPETLEPQQHPGSFRSLRKLIQQLLCHCSRPHETESTIQEPVEVIETMTPEEIDAWEQEELDKNVCFDSCRVDPSPFQLVERTSLHKTHTLFSLLGLSHAYVTSMGKLRGVLALEELQKAIEGSTRSGVRLRPPLASFRDISRTSSTAKAGQGAQAWGREDNGTVAAEEAANLGTDSPLPPCSHSPQPSHSQEEGEVPSSAYATDTELEEMELTGRVAENISDILKDINLRTTDLDEDEDEDEDVPL</sequence>
<feature type="transmembrane region" description="Helical" evidence="14">
    <location>
        <begin position="249"/>
        <end position="268"/>
    </location>
</feature>
<dbReference type="SUPFAM" id="SSF54631">
    <property type="entry name" value="CBS-domain pair"/>
    <property type="match status" value="1"/>
</dbReference>
<feature type="non-terminal residue" evidence="15">
    <location>
        <position position="1005"/>
    </location>
</feature>
<dbReference type="SUPFAM" id="SSF81340">
    <property type="entry name" value="Clc chloride channel"/>
    <property type="match status" value="1"/>
</dbReference>
<feature type="transmembrane region" description="Helical" evidence="14">
    <location>
        <begin position="367"/>
        <end position="387"/>
    </location>
</feature>
<feature type="region of interest" description="Disordered" evidence="13">
    <location>
        <begin position="983"/>
        <end position="1005"/>
    </location>
</feature>
<evidence type="ECO:0000256" key="12">
    <source>
        <dbReference type="ARBA" id="ARBA00023303"/>
    </source>
</evidence>
<keyword evidence="5" id="KW-0851">Voltage-gated channel</keyword>
<keyword evidence="8" id="KW-0129">CBS domain</keyword>
<dbReference type="CDD" id="cd03683">
    <property type="entry name" value="ClC_1_like"/>
    <property type="match status" value="1"/>
</dbReference>
<dbReference type="PANTHER" id="PTHR45720:SF4">
    <property type="entry name" value="CHLORIDE CHANNEL PROTEIN 1"/>
    <property type="match status" value="1"/>
</dbReference>
<keyword evidence="2" id="KW-0813">Transport</keyword>
<feature type="transmembrane region" description="Helical" evidence="14">
    <location>
        <begin position="473"/>
        <end position="494"/>
    </location>
</feature>
<evidence type="ECO:0000313" key="16">
    <source>
        <dbReference type="Proteomes" id="UP000550059"/>
    </source>
</evidence>
<comment type="caution">
    <text evidence="15">The sequence shown here is derived from an EMBL/GenBank/DDBJ whole genome shotgun (WGS) entry which is preliminary data.</text>
</comment>
<dbReference type="Pfam" id="PF00654">
    <property type="entry name" value="Voltage_CLC"/>
    <property type="match status" value="1"/>
</dbReference>
<evidence type="ECO:0000256" key="7">
    <source>
        <dbReference type="ARBA" id="ARBA00023065"/>
    </source>
</evidence>
<evidence type="ECO:0000256" key="1">
    <source>
        <dbReference type="ARBA" id="ARBA00004141"/>
    </source>
</evidence>
<feature type="transmembrane region" description="Helical" evidence="14">
    <location>
        <begin position="325"/>
        <end position="342"/>
    </location>
</feature>
<proteinExistence type="predicted"/>
<feature type="compositionally biased region" description="Acidic residues" evidence="13">
    <location>
        <begin position="993"/>
        <end position="1005"/>
    </location>
</feature>
<dbReference type="GO" id="GO:0034707">
    <property type="term" value="C:chloride channel complex"/>
    <property type="evidence" value="ECO:0007669"/>
    <property type="project" value="UniProtKB-KW"/>
</dbReference>
<evidence type="ECO:0000256" key="8">
    <source>
        <dbReference type="ARBA" id="ARBA00023122"/>
    </source>
</evidence>
<feature type="non-terminal residue" evidence="15">
    <location>
        <position position="1"/>
    </location>
</feature>
<evidence type="ECO:0000256" key="11">
    <source>
        <dbReference type="ARBA" id="ARBA00023214"/>
    </source>
</evidence>
<organism evidence="15 16">
    <name type="scientific">Setophaga kirtlandii</name>
    <name type="common">Kirtland's warbler</name>
    <name type="synonym">Dendroica kirtlandii</name>
    <dbReference type="NCBI Taxonomy" id="298831"/>
    <lineage>
        <taxon>Eukaryota</taxon>
        <taxon>Metazoa</taxon>
        <taxon>Chordata</taxon>
        <taxon>Craniata</taxon>
        <taxon>Vertebrata</taxon>
        <taxon>Euteleostomi</taxon>
        <taxon>Archelosauria</taxon>
        <taxon>Archosauria</taxon>
        <taxon>Dinosauria</taxon>
        <taxon>Saurischia</taxon>
        <taxon>Theropoda</taxon>
        <taxon>Coelurosauria</taxon>
        <taxon>Aves</taxon>
        <taxon>Neognathae</taxon>
        <taxon>Neoaves</taxon>
        <taxon>Telluraves</taxon>
        <taxon>Australaves</taxon>
        <taxon>Passeriformes</taxon>
        <taxon>Passeroidea</taxon>
        <taxon>Parulidae</taxon>
        <taxon>Setophaga</taxon>
    </lineage>
</organism>
<keyword evidence="12" id="KW-0407">Ion channel</keyword>
<feature type="compositionally biased region" description="Pro residues" evidence="13">
    <location>
        <begin position="736"/>
        <end position="746"/>
    </location>
</feature>
<dbReference type="InterPro" id="IPR014743">
    <property type="entry name" value="Cl-channel_core"/>
</dbReference>
<evidence type="ECO:0000313" key="15">
    <source>
        <dbReference type="EMBL" id="NXL23390.1"/>
    </source>
</evidence>
<keyword evidence="7" id="KW-0406">Ion transport</keyword>
<reference evidence="15 16" key="1">
    <citation type="submission" date="2019-09" db="EMBL/GenBank/DDBJ databases">
        <title>Bird 10,000 Genomes (B10K) Project - Family phase.</title>
        <authorList>
            <person name="Zhang G."/>
        </authorList>
    </citation>
    <scope>NUCLEOTIDE SEQUENCE [LARGE SCALE GENOMIC DNA]</scope>
    <source>
        <strain evidence="15">B10K-DU-001-45</strain>
        <tissue evidence="15">Muscle</tissue>
    </source>
</reference>
<keyword evidence="11" id="KW-0868">Chloride</keyword>
<evidence type="ECO:0000256" key="10">
    <source>
        <dbReference type="ARBA" id="ARBA00023173"/>
    </source>
</evidence>
<dbReference type="CDD" id="cd04591">
    <property type="entry name" value="CBS_pair_voltage-gated_CLC_euk_bac"/>
    <property type="match status" value="1"/>
</dbReference>